<reference evidence="2" key="1">
    <citation type="journal article" date="2021" name="Sci. Rep.">
        <title>An efficient direct screening system for microorganisms that activate plant immune responses based on plant-microbe interactions using cultured plant cells.</title>
        <authorList>
            <person name="Kurokawa M."/>
            <person name="Nakano M."/>
            <person name="Kitahata N."/>
            <person name="Kuchitsu K."/>
            <person name="Furuya T."/>
        </authorList>
    </citation>
    <scope>NUCLEOTIDE SEQUENCE</scope>
    <source>
        <strain evidence="2">RS3R-1</strain>
    </source>
</reference>
<dbReference type="EMBL" id="BSCQ01000046">
    <property type="protein sequence ID" value="GLH45506.1"/>
    <property type="molecule type" value="Genomic_DNA"/>
</dbReference>
<evidence type="ECO:0000313" key="2">
    <source>
        <dbReference type="EMBL" id="GLH45506.1"/>
    </source>
</evidence>
<evidence type="ECO:0008006" key="4">
    <source>
        <dbReference type="Google" id="ProtNLM"/>
    </source>
</evidence>
<organism evidence="2 3">
    <name type="scientific">Pseudomonas atacamensis</name>
    <dbReference type="NCBI Taxonomy" id="2565368"/>
    <lineage>
        <taxon>Bacteria</taxon>
        <taxon>Pseudomonadati</taxon>
        <taxon>Pseudomonadota</taxon>
        <taxon>Gammaproteobacteria</taxon>
        <taxon>Pseudomonadales</taxon>
        <taxon>Pseudomonadaceae</taxon>
        <taxon>Pseudomonas</taxon>
    </lineage>
</organism>
<proteinExistence type="predicted"/>
<gene>
    <name evidence="2" type="ORF">RS3R1_45940</name>
</gene>
<evidence type="ECO:0000313" key="3">
    <source>
        <dbReference type="Proteomes" id="UP001145022"/>
    </source>
</evidence>
<accession>A0ABQ5PPG3</accession>
<reference evidence="2" key="2">
    <citation type="submission" date="2022-11" db="EMBL/GenBank/DDBJ databases">
        <title>Draft genome sequencing of Pseudomonas atacamensis RS3R1.</title>
        <authorList>
            <person name="Furuya T."/>
            <person name="Kaneko H."/>
        </authorList>
    </citation>
    <scope>NUCLEOTIDE SEQUENCE</scope>
    <source>
        <strain evidence="2">RS3R-1</strain>
    </source>
</reference>
<dbReference type="Proteomes" id="UP001145022">
    <property type="component" value="Unassembled WGS sequence"/>
</dbReference>
<feature type="region of interest" description="Disordered" evidence="1">
    <location>
        <begin position="532"/>
        <end position="556"/>
    </location>
</feature>
<comment type="caution">
    <text evidence="2">The sequence shown here is derived from an EMBL/GenBank/DDBJ whole genome shotgun (WGS) entry which is preliminary data.</text>
</comment>
<sequence>MKYFPLSLGPMQECGSALLRALQNESMIPLDLLARESVQNCLDAASKPADREVSVDVIIRPHATDVVANLFDSGIDKEVLFRLFPDGGNLIEIRDKGTEGLTGPIRLGDVNRGTPRGNLLKLVYEVGRTRSDEASGGSWGLGKTCYFRVGVGLVIYYSRILSNNRFEERLVACLVENESDENRLQRDSATGIAWWGGEMGAPITDSAIIAELLCSIGVKPYTGEDTGTAIVIPFLRYDLIPGKDEVALEEPDDIARREPPPWWYKDYASYMSVALQRWFCSRIDNPHFRGGAALGVSVNGQRMQTGRMQPVFQVLQSLYNRLDPQPFPGGEDYLDKCGVVATDVLNVSVDLSKVFRRGTSAGRITAVRLTAEQLKMSPPENMPDPFRCIFGPHERAIRDRPLIAFMRGPGMVIRWDNSTDPKGWGGRELLPEGQGFLIGLFVPEKDRELNDSVRERLRNLDQTLEAYLRSCERADHYQWLDHTGLTIVSRIRSKAGNAIDRFNAPVAARPQGIALRTARNIADKLLPAGFGHDGRIPPVPTDRSDGGAVRKHRKGSKQNFPELSITNVLHGESEIRISWRLHWGKGQTNRQLLLGVDSESGVISYEKWTTEELGQFPFMLDRAAITSELSPEAHDVLEMNRLGVVVKPLRPDMDDATVCGELTIRMSGRLDGNLRPVLHAAVLQEMDKPA</sequence>
<reference evidence="2" key="3">
    <citation type="journal article" date="2023" name="J. Biotechnol.">
        <title>Draft Genome Sequences of Endophytic Pseudomonas Strains, Isolated from the Interior of Brassicaceae Plants.</title>
        <authorList>
            <person name="Kaneko H."/>
            <person name="Furuya T."/>
        </authorList>
    </citation>
    <scope>NUCLEOTIDE SEQUENCE</scope>
    <source>
        <strain evidence="2">RS3R-1</strain>
    </source>
</reference>
<keyword evidence="3" id="KW-1185">Reference proteome</keyword>
<name>A0ABQ5PPG3_9PSED</name>
<evidence type="ECO:0000256" key="1">
    <source>
        <dbReference type="SAM" id="MobiDB-lite"/>
    </source>
</evidence>
<protein>
    <recommendedName>
        <fullName evidence="4">ATP-binding protein</fullName>
    </recommendedName>
</protein>